<proteinExistence type="inferred from homology"/>
<evidence type="ECO:0000256" key="3">
    <source>
        <dbReference type="ARBA" id="ARBA00023002"/>
    </source>
</evidence>
<dbReference type="PANTHER" id="PTHR42789">
    <property type="entry name" value="D-ISOMER SPECIFIC 2-HYDROXYACID DEHYDROGENASE FAMILY PROTEIN (AFU_ORTHOLOGUE AFUA_6G10090)"/>
    <property type="match status" value="1"/>
</dbReference>
<feature type="domain" description="D-isomer specific 2-hydroxyacid dehydrogenase NAD-binding" evidence="6">
    <location>
        <begin position="112"/>
        <end position="282"/>
    </location>
</feature>
<evidence type="ECO:0000313" key="7">
    <source>
        <dbReference type="EMBL" id="KKN19551.1"/>
    </source>
</evidence>
<dbReference type="GO" id="GO:0051287">
    <property type="term" value="F:NAD binding"/>
    <property type="evidence" value="ECO:0007669"/>
    <property type="project" value="InterPro"/>
</dbReference>
<dbReference type="CDD" id="cd12172">
    <property type="entry name" value="PGDH_like_2"/>
    <property type="match status" value="1"/>
</dbReference>
<evidence type="ECO:0008006" key="8">
    <source>
        <dbReference type="Google" id="ProtNLM"/>
    </source>
</evidence>
<dbReference type="EMBL" id="LAZR01003324">
    <property type="protein sequence ID" value="KKN19551.1"/>
    <property type="molecule type" value="Genomic_DNA"/>
</dbReference>
<protein>
    <recommendedName>
        <fullName evidence="8">S-adenosyl-L-homocysteine hydrolase NAD binding domain-containing protein</fullName>
    </recommendedName>
</protein>
<evidence type="ECO:0000259" key="5">
    <source>
        <dbReference type="Pfam" id="PF00389"/>
    </source>
</evidence>
<feature type="domain" description="D-isomer specific 2-hydroxyacid dehydrogenase catalytic" evidence="5">
    <location>
        <begin position="15"/>
        <end position="302"/>
    </location>
</feature>
<sequence>MKKVYITPRSITKNGHYSLEKLKRAGLELIFATPGKQPTEEEQLKILPDCVAYLAGIESISSKVLEEAKKLKLISRNGVGIDNIDLNAAKRFGIEVKIAAGSNSQGVAELTIALMLSAVRAVPISNNHMKNGEWRREKGFELKEKTLGIIGCGNIGKKVAEMALGLNLKVLGYDLYPDKDFKPFGNFKYASLDELFAQSDVISLNCPPGEKPLIDRKAINLMKDGVYIINTARAGVVNEDDILDALNTGKITIFATDVYATEPPGITPIINHEHTITTPHIGGYTVESIDRATEAAVDNILKELGFLND</sequence>
<name>A0A0F9R2M4_9ZZZZ</name>
<dbReference type="GO" id="GO:0016616">
    <property type="term" value="F:oxidoreductase activity, acting on the CH-OH group of donors, NAD or NADP as acceptor"/>
    <property type="evidence" value="ECO:0007669"/>
    <property type="project" value="InterPro"/>
</dbReference>
<dbReference type="SUPFAM" id="SSF52283">
    <property type="entry name" value="Formate/glycerate dehydrogenase catalytic domain-like"/>
    <property type="match status" value="1"/>
</dbReference>
<dbReference type="PROSITE" id="PS00065">
    <property type="entry name" value="D_2_HYDROXYACID_DH_1"/>
    <property type="match status" value="1"/>
</dbReference>
<dbReference type="Gene3D" id="3.40.50.720">
    <property type="entry name" value="NAD(P)-binding Rossmann-like Domain"/>
    <property type="match status" value="2"/>
</dbReference>
<dbReference type="Pfam" id="PF02826">
    <property type="entry name" value="2-Hacid_dh_C"/>
    <property type="match status" value="1"/>
</dbReference>
<evidence type="ECO:0000256" key="4">
    <source>
        <dbReference type="ARBA" id="ARBA00023027"/>
    </source>
</evidence>
<accession>A0A0F9R2M4</accession>
<keyword evidence="3" id="KW-0560">Oxidoreductase</keyword>
<dbReference type="AlphaFoldDB" id="A0A0F9R2M4"/>
<dbReference type="GO" id="GO:0008652">
    <property type="term" value="P:amino acid biosynthetic process"/>
    <property type="evidence" value="ECO:0007669"/>
    <property type="project" value="UniProtKB-KW"/>
</dbReference>
<evidence type="ECO:0000256" key="2">
    <source>
        <dbReference type="ARBA" id="ARBA00022605"/>
    </source>
</evidence>
<comment type="caution">
    <text evidence="7">The sequence shown here is derived from an EMBL/GenBank/DDBJ whole genome shotgun (WGS) entry which is preliminary data.</text>
</comment>
<evidence type="ECO:0000259" key="6">
    <source>
        <dbReference type="Pfam" id="PF02826"/>
    </source>
</evidence>
<dbReference type="InterPro" id="IPR006140">
    <property type="entry name" value="D-isomer_DH_NAD-bd"/>
</dbReference>
<dbReference type="SUPFAM" id="SSF51735">
    <property type="entry name" value="NAD(P)-binding Rossmann-fold domains"/>
    <property type="match status" value="1"/>
</dbReference>
<gene>
    <name evidence="7" type="ORF">LCGC14_0944600</name>
</gene>
<comment type="similarity">
    <text evidence="1">Belongs to the D-isomer specific 2-hydroxyacid dehydrogenase family.</text>
</comment>
<dbReference type="InterPro" id="IPR029752">
    <property type="entry name" value="D-isomer_DH_CS1"/>
</dbReference>
<reference evidence="7" key="1">
    <citation type="journal article" date="2015" name="Nature">
        <title>Complex archaea that bridge the gap between prokaryotes and eukaryotes.</title>
        <authorList>
            <person name="Spang A."/>
            <person name="Saw J.H."/>
            <person name="Jorgensen S.L."/>
            <person name="Zaremba-Niedzwiedzka K."/>
            <person name="Martijn J."/>
            <person name="Lind A.E."/>
            <person name="van Eijk R."/>
            <person name="Schleper C."/>
            <person name="Guy L."/>
            <person name="Ettema T.J."/>
        </authorList>
    </citation>
    <scope>NUCLEOTIDE SEQUENCE</scope>
</reference>
<dbReference type="Pfam" id="PF00389">
    <property type="entry name" value="2-Hacid_dh"/>
    <property type="match status" value="1"/>
</dbReference>
<dbReference type="PANTHER" id="PTHR42789:SF1">
    <property type="entry name" value="D-ISOMER SPECIFIC 2-HYDROXYACID DEHYDROGENASE FAMILY PROTEIN (AFU_ORTHOLOGUE AFUA_6G10090)"/>
    <property type="match status" value="1"/>
</dbReference>
<dbReference type="InterPro" id="IPR006139">
    <property type="entry name" value="D-isomer_2_OHA_DH_cat_dom"/>
</dbReference>
<keyword evidence="2" id="KW-0028">Amino-acid biosynthesis</keyword>
<keyword evidence="4" id="KW-0520">NAD</keyword>
<dbReference type="InterPro" id="IPR050857">
    <property type="entry name" value="D-2-hydroxyacid_DH"/>
</dbReference>
<dbReference type="InterPro" id="IPR036291">
    <property type="entry name" value="NAD(P)-bd_dom_sf"/>
</dbReference>
<evidence type="ECO:0000256" key="1">
    <source>
        <dbReference type="ARBA" id="ARBA00005854"/>
    </source>
</evidence>
<organism evidence="7">
    <name type="scientific">marine sediment metagenome</name>
    <dbReference type="NCBI Taxonomy" id="412755"/>
    <lineage>
        <taxon>unclassified sequences</taxon>
        <taxon>metagenomes</taxon>
        <taxon>ecological metagenomes</taxon>
    </lineage>
</organism>